<organism evidence="4 5">
    <name type="scientific">Fervidicella metallireducens AeB</name>
    <dbReference type="NCBI Taxonomy" id="1403537"/>
    <lineage>
        <taxon>Bacteria</taxon>
        <taxon>Bacillati</taxon>
        <taxon>Bacillota</taxon>
        <taxon>Clostridia</taxon>
        <taxon>Eubacteriales</taxon>
        <taxon>Clostridiaceae</taxon>
        <taxon>Fervidicella</taxon>
    </lineage>
</organism>
<dbReference type="OrthoDB" id="9812105at2"/>
<evidence type="ECO:0000313" key="5">
    <source>
        <dbReference type="Proteomes" id="UP000019681"/>
    </source>
</evidence>
<feature type="domain" description="Nitroreductase" evidence="3">
    <location>
        <begin position="69"/>
        <end position="151"/>
    </location>
</feature>
<dbReference type="InterPro" id="IPR000415">
    <property type="entry name" value="Nitroreductase-like"/>
</dbReference>
<dbReference type="SUPFAM" id="SSF55469">
    <property type="entry name" value="FMN-dependent nitroreductase-like"/>
    <property type="match status" value="1"/>
</dbReference>
<evidence type="ECO:0000256" key="2">
    <source>
        <dbReference type="ARBA" id="ARBA00023002"/>
    </source>
</evidence>
<sequence>MEFNKVLQERHSVRNFESQHISEDKMRRILEAARLAPSWTNEQCWRFVVVEDSEIRGRIVNAVPDSNPAKNALKEAPVIVVLCADPDKSGDVAMKEYYMVDAGIAMEHLVLAAVNEGLGTCWVGVFDEDEIREILDIPRRYRVVAMTPIGYPGKHSDSRERKPLTDIAYENTWENPVRYLH</sequence>
<dbReference type="GO" id="GO:0016491">
    <property type="term" value="F:oxidoreductase activity"/>
    <property type="evidence" value="ECO:0007669"/>
    <property type="project" value="UniProtKB-KW"/>
</dbReference>
<dbReference type="AlphaFoldDB" id="A0A017RT59"/>
<comment type="caution">
    <text evidence="4">The sequence shown here is derived from an EMBL/GenBank/DDBJ whole genome shotgun (WGS) entry which is preliminary data.</text>
</comment>
<dbReference type="PANTHER" id="PTHR43673">
    <property type="entry name" value="NAD(P)H NITROREDUCTASE YDGI-RELATED"/>
    <property type="match status" value="1"/>
</dbReference>
<comment type="similarity">
    <text evidence="1">Belongs to the nitroreductase family.</text>
</comment>
<dbReference type="PANTHER" id="PTHR43673:SF10">
    <property type="entry name" value="NADH DEHYDROGENASE_NAD(P)H NITROREDUCTASE XCC3605-RELATED"/>
    <property type="match status" value="1"/>
</dbReference>
<dbReference type="CDD" id="cd02139">
    <property type="entry name" value="nitroreductase"/>
    <property type="match status" value="1"/>
</dbReference>
<keyword evidence="5" id="KW-1185">Reference proteome</keyword>
<protein>
    <submittedName>
        <fullName evidence="4">Nitroreductase</fullName>
    </submittedName>
</protein>
<dbReference type="STRING" id="1403537.Q428_12205"/>
<dbReference type="RefSeq" id="WP_035381126.1">
    <property type="nucleotide sequence ID" value="NZ_AZQP01000044.1"/>
</dbReference>
<dbReference type="Proteomes" id="UP000019681">
    <property type="component" value="Unassembled WGS sequence"/>
</dbReference>
<proteinExistence type="inferred from homology"/>
<keyword evidence="2" id="KW-0560">Oxidoreductase</keyword>
<accession>A0A017RT59</accession>
<evidence type="ECO:0000313" key="4">
    <source>
        <dbReference type="EMBL" id="EYE87629.1"/>
    </source>
</evidence>
<dbReference type="Pfam" id="PF00881">
    <property type="entry name" value="Nitroreductase"/>
    <property type="match status" value="1"/>
</dbReference>
<dbReference type="EMBL" id="AZQP01000044">
    <property type="protein sequence ID" value="EYE87629.1"/>
    <property type="molecule type" value="Genomic_DNA"/>
</dbReference>
<evidence type="ECO:0000259" key="3">
    <source>
        <dbReference type="Pfam" id="PF00881"/>
    </source>
</evidence>
<name>A0A017RT59_9CLOT</name>
<reference evidence="4 5" key="1">
    <citation type="journal article" date="2014" name="Genome Announc.">
        <title>Draft Genome Sequence of Fervidicella metallireducens Strain AeBT, an Iron-Reducing Thermoanaerobe from the Great Artesian Basin.</title>
        <authorList>
            <person name="Patel B.K."/>
        </authorList>
    </citation>
    <scope>NUCLEOTIDE SEQUENCE [LARGE SCALE GENOMIC DNA]</scope>
    <source>
        <strain evidence="4 5">AeB</strain>
    </source>
</reference>
<dbReference type="Gene3D" id="3.40.109.10">
    <property type="entry name" value="NADH Oxidase"/>
    <property type="match status" value="1"/>
</dbReference>
<evidence type="ECO:0000256" key="1">
    <source>
        <dbReference type="ARBA" id="ARBA00007118"/>
    </source>
</evidence>
<gene>
    <name evidence="4" type="ORF">Q428_12205</name>
</gene>
<dbReference type="InterPro" id="IPR029479">
    <property type="entry name" value="Nitroreductase"/>
</dbReference>